<reference evidence="6 7" key="1">
    <citation type="submission" date="2024-01" db="EMBL/GenBank/DDBJ databases">
        <title>The genomes of 5 underutilized Papilionoideae crops provide insights into root nodulation and disease resistanc.</title>
        <authorList>
            <person name="Yuan L."/>
        </authorList>
    </citation>
    <scope>NUCLEOTIDE SEQUENCE [LARGE SCALE GENOMIC DNA]</scope>
    <source>
        <strain evidence="6">ZHUSHIDOU_FW_LH</strain>
        <tissue evidence="6">Leaf</tissue>
    </source>
</reference>
<proteinExistence type="inferred from homology"/>
<dbReference type="Proteomes" id="UP001372338">
    <property type="component" value="Unassembled WGS sequence"/>
</dbReference>
<dbReference type="EMBL" id="JAYWIO010000003">
    <property type="protein sequence ID" value="KAK7276712.1"/>
    <property type="molecule type" value="Genomic_DNA"/>
</dbReference>
<dbReference type="Gene3D" id="1.10.110.10">
    <property type="entry name" value="Plant lipid-transfer and hydrophobic proteins"/>
    <property type="match status" value="1"/>
</dbReference>
<dbReference type="GO" id="GO:0008289">
    <property type="term" value="F:lipid binding"/>
    <property type="evidence" value="ECO:0007669"/>
    <property type="project" value="UniProtKB-KW"/>
</dbReference>
<gene>
    <name evidence="6" type="ORF">RIF29_17857</name>
</gene>
<evidence type="ECO:0000256" key="4">
    <source>
        <dbReference type="SAM" id="SignalP"/>
    </source>
</evidence>
<protein>
    <recommendedName>
        <fullName evidence="3">Non-specific lipid-transfer protein</fullName>
    </recommendedName>
</protein>
<comment type="similarity">
    <text evidence="1 3">Belongs to the plant LTP family.</text>
</comment>
<sequence length="118" mass="12559">MKNKFVALLASLIMLLVITLEPIQSFDCVQAKTNLIPCLNYLIGHGDDAPSGSCCNAIQGLKSSTPTKEDRVAACECLKAAADTFHGIKEGLVASLPKQCGVDVGFTFSKDIDCRNVP</sequence>
<keyword evidence="3" id="KW-0446">Lipid-binding</keyword>
<dbReference type="SUPFAM" id="SSF47699">
    <property type="entry name" value="Bifunctional inhibitor/lipid-transfer protein/seed storage 2S albumin"/>
    <property type="match status" value="1"/>
</dbReference>
<evidence type="ECO:0000259" key="5">
    <source>
        <dbReference type="SMART" id="SM00499"/>
    </source>
</evidence>
<keyword evidence="2" id="KW-1015">Disulfide bond</keyword>
<keyword evidence="4" id="KW-0732">Signal</keyword>
<evidence type="ECO:0000256" key="3">
    <source>
        <dbReference type="RuleBase" id="RU000628"/>
    </source>
</evidence>
<dbReference type="AlphaFoldDB" id="A0AAN9IEX8"/>
<evidence type="ECO:0000313" key="6">
    <source>
        <dbReference type="EMBL" id="KAK7276712.1"/>
    </source>
</evidence>
<dbReference type="InterPro" id="IPR000528">
    <property type="entry name" value="Plant_nsLTP"/>
</dbReference>
<feature type="domain" description="Bifunctional inhibitor/plant lipid transfer protein/seed storage helical" evidence="5">
    <location>
        <begin position="28"/>
        <end position="114"/>
    </location>
</feature>
<dbReference type="GO" id="GO:0006869">
    <property type="term" value="P:lipid transport"/>
    <property type="evidence" value="ECO:0007669"/>
    <property type="project" value="InterPro"/>
</dbReference>
<dbReference type="InterPro" id="IPR036312">
    <property type="entry name" value="Bifun_inhib/LTP/seed_sf"/>
</dbReference>
<evidence type="ECO:0000256" key="2">
    <source>
        <dbReference type="ARBA" id="ARBA00023157"/>
    </source>
</evidence>
<feature type="chain" id="PRO_5042883501" description="Non-specific lipid-transfer protein" evidence="4">
    <location>
        <begin position="26"/>
        <end position="118"/>
    </location>
</feature>
<accession>A0AAN9IEX8</accession>
<dbReference type="PROSITE" id="PS00597">
    <property type="entry name" value="PLANT_LTP"/>
    <property type="match status" value="1"/>
</dbReference>
<keyword evidence="3" id="KW-0813">Transport</keyword>
<evidence type="ECO:0000313" key="7">
    <source>
        <dbReference type="Proteomes" id="UP001372338"/>
    </source>
</evidence>
<dbReference type="Pfam" id="PF00234">
    <property type="entry name" value="Tryp_alpha_amyl"/>
    <property type="match status" value="1"/>
</dbReference>
<name>A0AAN9IEX8_CROPI</name>
<feature type="signal peptide" evidence="4">
    <location>
        <begin position="1"/>
        <end position="25"/>
    </location>
</feature>
<dbReference type="CDD" id="cd01960">
    <property type="entry name" value="nsLTP1"/>
    <property type="match status" value="1"/>
</dbReference>
<dbReference type="SMART" id="SM00499">
    <property type="entry name" value="AAI"/>
    <property type="match status" value="1"/>
</dbReference>
<comment type="caution">
    <text evidence="6">The sequence shown here is derived from an EMBL/GenBank/DDBJ whole genome shotgun (WGS) entry which is preliminary data.</text>
</comment>
<dbReference type="PRINTS" id="PR00382">
    <property type="entry name" value="LIPIDTRNSFER"/>
</dbReference>
<evidence type="ECO:0000256" key="1">
    <source>
        <dbReference type="ARBA" id="ARBA00009748"/>
    </source>
</evidence>
<dbReference type="PANTHER" id="PTHR33076">
    <property type="entry name" value="NON-SPECIFIC LIPID-TRANSFER PROTEIN 2-RELATED"/>
    <property type="match status" value="1"/>
</dbReference>
<comment type="function">
    <text evidence="3">Plant non-specific lipid-transfer proteins transfer phospholipids as well as galactolipids across membranes. May play a role in wax or cutin deposition in the cell walls of expanding epidermal cells and certain secretory tissues.</text>
</comment>
<dbReference type="InterPro" id="IPR016140">
    <property type="entry name" value="Bifunc_inhib/LTP/seed_store"/>
</dbReference>
<organism evidence="6 7">
    <name type="scientific">Crotalaria pallida</name>
    <name type="common">Smooth rattlebox</name>
    <name type="synonym">Crotalaria striata</name>
    <dbReference type="NCBI Taxonomy" id="3830"/>
    <lineage>
        <taxon>Eukaryota</taxon>
        <taxon>Viridiplantae</taxon>
        <taxon>Streptophyta</taxon>
        <taxon>Embryophyta</taxon>
        <taxon>Tracheophyta</taxon>
        <taxon>Spermatophyta</taxon>
        <taxon>Magnoliopsida</taxon>
        <taxon>eudicotyledons</taxon>
        <taxon>Gunneridae</taxon>
        <taxon>Pentapetalae</taxon>
        <taxon>rosids</taxon>
        <taxon>fabids</taxon>
        <taxon>Fabales</taxon>
        <taxon>Fabaceae</taxon>
        <taxon>Papilionoideae</taxon>
        <taxon>50 kb inversion clade</taxon>
        <taxon>genistoids sensu lato</taxon>
        <taxon>core genistoids</taxon>
        <taxon>Crotalarieae</taxon>
        <taxon>Crotalaria</taxon>
    </lineage>
</organism>
<keyword evidence="7" id="KW-1185">Reference proteome</keyword>